<keyword evidence="2" id="KW-1185">Reference proteome</keyword>
<dbReference type="AlphaFoldDB" id="A0AAD3RD21"/>
<evidence type="ECO:0000313" key="1">
    <source>
        <dbReference type="EMBL" id="GLD64202.1"/>
    </source>
</evidence>
<sequence length="115" mass="13214">MSHIAQVQIQRIPLVREETKRNEKLWSCSAYKTGVEKMHQSHQSLVFLFDVSLTRLSLASFAAVQSLNSLNDQIAQFMVTRPCSLADEDETFMPGERDTLRKSMTLMRHLLMDAQ</sequence>
<organism evidence="1 2">
    <name type="scientific">Lates japonicus</name>
    <name type="common">Japanese lates</name>
    <dbReference type="NCBI Taxonomy" id="270547"/>
    <lineage>
        <taxon>Eukaryota</taxon>
        <taxon>Metazoa</taxon>
        <taxon>Chordata</taxon>
        <taxon>Craniata</taxon>
        <taxon>Vertebrata</taxon>
        <taxon>Euteleostomi</taxon>
        <taxon>Actinopterygii</taxon>
        <taxon>Neopterygii</taxon>
        <taxon>Teleostei</taxon>
        <taxon>Neoteleostei</taxon>
        <taxon>Acanthomorphata</taxon>
        <taxon>Carangaria</taxon>
        <taxon>Carangaria incertae sedis</taxon>
        <taxon>Centropomidae</taxon>
        <taxon>Lates</taxon>
    </lineage>
</organism>
<dbReference type="EMBL" id="BRZM01000067">
    <property type="protein sequence ID" value="GLD64202.1"/>
    <property type="molecule type" value="Genomic_DNA"/>
</dbReference>
<accession>A0AAD3RD21</accession>
<name>A0AAD3RD21_LATJO</name>
<comment type="caution">
    <text evidence="1">The sequence shown here is derived from an EMBL/GenBank/DDBJ whole genome shotgun (WGS) entry which is preliminary data.</text>
</comment>
<dbReference type="Proteomes" id="UP001279410">
    <property type="component" value="Unassembled WGS sequence"/>
</dbReference>
<feature type="non-terminal residue" evidence="1">
    <location>
        <position position="115"/>
    </location>
</feature>
<gene>
    <name evidence="1" type="ORF">AKAME5_001576100</name>
</gene>
<proteinExistence type="predicted"/>
<protein>
    <submittedName>
        <fullName evidence="1">Kazrin-like isoform X1</fullName>
    </submittedName>
</protein>
<evidence type="ECO:0000313" key="2">
    <source>
        <dbReference type="Proteomes" id="UP001279410"/>
    </source>
</evidence>
<reference evidence="1" key="1">
    <citation type="submission" date="2022-08" db="EMBL/GenBank/DDBJ databases">
        <title>Genome sequencing of akame (Lates japonicus).</title>
        <authorList>
            <person name="Hashiguchi Y."/>
            <person name="Takahashi H."/>
        </authorList>
    </citation>
    <scope>NUCLEOTIDE SEQUENCE</scope>
    <source>
        <strain evidence="1">Kochi</strain>
    </source>
</reference>